<dbReference type="AlphaFoldDB" id="A0A7S1DDA0"/>
<dbReference type="EMBL" id="HBFW01024824">
    <property type="protein sequence ID" value="CAD8944710.1"/>
    <property type="molecule type" value="Transcribed_RNA"/>
</dbReference>
<feature type="region of interest" description="Disordered" evidence="1">
    <location>
        <begin position="15"/>
        <end position="42"/>
    </location>
</feature>
<gene>
    <name evidence="2" type="ORF">CTEN0397_LOCUS15914</name>
</gene>
<accession>A0A7S1DDA0</accession>
<name>A0A7S1DDA0_CYCTE</name>
<evidence type="ECO:0000313" key="2">
    <source>
        <dbReference type="EMBL" id="CAD8944710.1"/>
    </source>
</evidence>
<reference evidence="2" key="1">
    <citation type="submission" date="2021-01" db="EMBL/GenBank/DDBJ databases">
        <authorList>
            <person name="Corre E."/>
            <person name="Pelletier E."/>
            <person name="Niang G."/>
            <person name="Scheremetjew M."/>
            <person name="Finn R."/>
            <person name="Kale V."/>
            <person name="Holt S."/>
            <person name="Cochrane G."/>
            <person name="Meng A."/>
            <person name="Brown T."/>
            <person name="Cohen L."/>
        </authorList>
    </citation>
    <scope>NUCLEOTIDE SEQUENCE</scope>
    <source>
        <strain evidence="2">ECT3854</strain>
    </source>
</reference>
<feature type="region of interest" description="Disordered" evidence="1">
    <location>
        <begin position="139"/>
        <end position="163"/>
    </location>
</feature>
<organism evidence="2">
    <name type="scientific">Cyclophora tenuis</name>
    <name type="common">Marine diatom</name>
    <dbReference type="NCBI Taxonomy" id="216820"/>
    <lineage>
        <taxon>Eukaryota</taxon>
        <taxon>Sar</taxon>
        <taxon>Stramenopiles</taxon>
        <taxon>Ochrophyta</taxon>
        <taxon>Bacillariophyta</taxon>
        <taxon>Fragilariophyceae</taxon>
        <taxon>Fragilariophycidae</taxon>
        <taxon>Cyclophorales</taxon>
        <taxon>Cyclophoraceae</taxon>
        <taxon>Cyclophora</taxon>
    </lineage>
</organism>
<evidence type="ECO:0000256" key="1">
    <source>
        <dbReference type="SAM" id="MobiDB-lite"/>
    </source>
</evidence>
<feature type="compositionally biased region" description="Basic and acidic residues" evidence="1">
    <location>
        <begin position="15"/>
        <end position="25"/>
    </location>
</feature>
<proteinExistence type="predicted"/>
<protein>
    <submittedName>
        <fullName evidence="2">Uncharacterized protein</fullName>
    </submittedName>
</protein>
<sequence>MAFFDFTCLKGSERRTMAHPNRDNGDNDTQNARDIQPDSDNDGEYAEARLRALCIRILFPTTHLESSTLDDIWRTDVVDVATIVAATTTTTGPQLAESSRSTFGAAQLVSHAHVLDSLRHIDPRLMEDNLRAVVQAMVSPPRNSGDRGAPAPAQNHSDGVVRGHDEQEGYFELELDDEI</sequence>